<evidence type="ECO:0000313" key="4">
    <source>
        <dbReference type="Proteomes" id="UP001158576"/>
    </source>
</evidence>
<protein>
    <submittedName>
        <fullName evidence="3">Oidioi.mRNA.OKI2018_I69.PAR.g11908.t1.cds</fullName>
    </submittedName>
</protein>
<keyword evidence="1" id="KW-0645">Protease</keyword>
<sequence length="159" mass="18632">MHLQFEENIRKHGFKVWKDVEADGNCFFHSVVYILNALQVNKNGLTHKSLRKHACEELRKNIGQYLNFIDRDPYEYLEVGTYVFRYYDIQAMAQDGEWADHVIIQVVAELLGWPILLINSDKDNELVFLKPKELDSSQGRTINLGHLNNEHYIALTRNL</sequence>
<dbReference type="InterPro" id="IPR050704">
    <property type="entry name" value="Peptidase_C85-like"/>
</dbReference>
<evidence type="ECO:0000259" key="2">
    <source>
        <dbReference type="PROSITE" id="PS50802"/>
    </source>
</evidence>
<proteinExistence type="predicted"/>
<evidence type="ECO:0000313" key="3">
    <source>
        <dbReference type="EMBL" id="CAG5088637.1"/>
    </source>
</evidence>
<dbReference type="SUPFAM" id="SSF54001">
    <property type="entry name" value="Cysteine proteinases"/>
    <property type="match status" value="1"/>
</dbReference>
<dbReference type="Gene3D" id="3.90.70.80">
    <property type="match status" value="1"/>
</dbReference>
<dbReference type="InterPro" id="IPR038765">
    <property type="entry name" value="Papain-like_cys_pep_sf"/>
</dbReference>
<dbReference type="PANTHER" id="PTHR12419">
    <property type="entry name" value="OTU DOMAIN CONTAINING PROTEIN"/>
    <property type="match status" value="1"/>
</dbReference>
<dbReference type="CDD" id="cd22758">
    <property type="entry name" value="OTU_232R-like"/>
    <property type="match status" value="1"/>
</dbReference>
<reference evidence="3 4" key="1">
    <citation type="submission" date="2021-04" db="EMBL/GenBank/DDBJ databases">
        <authorList>
            <person name="Bliznina A."/>
        </authorList>
    </citation>
    <scope>NUCLEOTIDE SEQUENCE [LARGE SCALE GENOMIC DNA]</scope>
</reference>
<name>A0ABN7S0Z8_OIKDI</name>
<dbReference type="InterPro" id="IPR003323">
    <property type="entry name" value="OTU_dom"/>
</dbReference>
<dbReference type="PROSITE" id="PS50802">
    <property type="entry name" value="OTU"/>
    <property type="match status" value="1"/>
</dbReference>
<dbReference type="Proteomes" id="UP001158576">
    <property type="component" value="Chromosome PAR"/>
</dbReference>
<gene>
    <name evidence="3" type="ORF">OKIOD_LOCUS3466</name>
</gene>
<keyword evidence="1" id="KW-0788">Thiol protease</keyword>
<evidence type="ECO:0000256" key="1">
    <source>
        <dbReference type="ARBA" id="ARBA00022807"/>
    </source>
</evidence>
<keyword evidence="1" id="KW-0378">Hydrolase</keyword>
<organism evidence="3 4">
    <name type="scientific">Oikopleura dioica</name>
    <name type="common">Tunicate</name>
    <dbReference type="NCBI Taxonomy" id="34765"/>
    <lineage>
        <taxon>Eukaryota</taxon>
        <taxon>Metazoa</taxon>
        <taxon>Chordata</taxon>
        <taxon>Tunicata</taxon>
        <taxon>Appendicularia</taxon>
        <taxon>Copelata</taxon>
        <taxon>Oikopleuridae</taxon>
        <taxon>Oikopleura</taxon>
    </lineage>
</organism>
<dbReference type="EMBL" id="OU015568">
    <property type="protein sequence ID" value="CAG5088637.1"/>
    <property type="molecule type" value="Genomic_DNA"/>
</dbReference>
<dbReference type="Pfam" id="PF02338">
    <property type="entry name" value="OTU"/>
    <property type="match status" value="1"/>
</dbReference>
<dbReference type="PANTHER" id="PTHR12419:SF11">
    <property type="entry name" value="OTU DOMAIN-CONTAINING PROTEIN DDB_G0284757"/>
    <property type="match status" value="1"/>
</dbReference>
<accession>A0ABN7S0Z8</accession>
<keyword evidence="4" id="KW-1185">Reference proteome</keyword>
<feature type="domain" description="OTU" evidence="2">
    <location>
        <begin position="15"/>
        <end position="158"/>
    </location>
</feature>